<evidence type="ECO:0000313" key="4">
    <source>
        <dbReference type="EMBL" id="KAK5539714.1"/>
    </source>
</evidence>
<organism evidence="4 5">
    <name type="scientific">Vermiconidia calcicola</name>
    <dbReference type="NCBI Taxonomy" id="1690605"/>
    <lineage>
        <taxon>Eukaryota</taxon>
        <taxon>Fungi</taxon>
        <taxon>Dikarya</taxon>
        <taxon>Ascomycota</taxon>
        <taxon>Pezizomycotina</taxon>
        <taxon>Dothideomycetes</taxon>
        <taxon>Dothideomycetidae</taxon>
        <taxon>Mycosphaerellales</taxon>
        <taxon>Extremaceae</taxon>
        <taxon>Vermiconidia</taxon>
    </lineage>
</organism>
<proteinExistence type="predicted"/>
<dbReference type="PANTHER" id="PTHR37534:SF46">
    <property type="entry name" value="ZN(II)2CYS6 TRANSCRIPTION FACTOR (EUROFUNG)"/>
    <property type="match status" value="1"/>
</dbReference>
<evidence type="ECO:0000256" key="2">
    <source>
        <dbReference type="ARBA" id="ARBA00023242"/>
    </source>
</evidence>
<keyword evidence="5" id="KW-1185">Reference proteome</keyword>
<dbReference type="Proteomes" id="UP001345827">
    <property type="component" value="Unassembled WGS sequence"/>
</dbReference>
<dbReference type="PANTHER" id="PTHR37534">
    <property type="entry name" value="TRANSCRIPTIONAL ACTIVATOR PROTEIN UGA3"/>
    <property type="match status" value="1"/>
</dbReference>
<dbReference type="AlphaFoldDB" id="A0AAV9QAS0"/>
<feature type="compositionally biased region" description="Basic and acidic residues" evidence="3">
    <location>
        <begin position="70"/>
        <end position="80"/>
    </location>
</feature>
<dbReference type="Pfam" id="PF11951">
    <property type="entry name" value="Fungal_trans_2"/>
    <property type="match status" value="1"/>
</dbReference>
<evidence type="ECO:0000313" key="5">
    <source>
        <dbReference type="Proteomes" id="UP001345827"/>
    </source>
</evidence>
<reference evidence="4 5" key="1">
    <citation type="submission" date="2023-06" db="EMBL/GenBank/DDBJ databases">
        <title>Black Yeasts Isolated from many extreme environments.</title>
        <authorList>
            <person name="Coleine C."/>
            <person name="Stajich J.E."/>
            <person name="Selbmann L."/>
        </authorList>
    </citation>
    <scope>NUCLEOTIDE SEQUENCE [LARGE SCALE GENOMIC DNA]</scope>
    <source>
        <strain evidence="4 5">CCFEE 5887</strain>
    </source>
</reference>
<protein>
    <submittedName>
        <fullName evidence="4">Uncharacterized protein</fullName>
    </submittedName>
</protein>
<gene>
    <name evidence="4" type="ORF">LTR25_003419</name>
</gene>
<name>A0AAV9QAS0_9PEZI</name>
<comment type="caution">
    <text evidence="4">The sequence shown here is derived from an EMBL/GenBank/DDBJ whole genome shotgun (WGS) entry which is preliminary data.</text>
</comment>
<sequence length="630" mass="71132">MLHVTKNSCHSAKRPRRNTSLTNGSLAQTLLEHHAFEQDDFWETARLFTVLDDDGQISNSSPATSHKRKRDEGSSDEVHSFTDGSQTSSVLEELWPGSAPSLPSPLDRVVDLAIPNPFIMGDLSEIPEHPRLTSIFDPVVVPKQVRVNGLVKFHLQFNDPNMPQSTKQVLTKYRKEYNDHLKTKVGEVSYLPPDFGRGLNLEAMDQRLFKFYVVAYCAGRTLLPASNVWLTGVPAIAAKSDCVKHAMLSCAAGYVLDYVPSDKLKQRASYHHKRAVMLLGLELGREENYEPGKEEPLLMALSLLNHEDIVNWETRESTKRSPKWYQGDLAVKYLLDSSDPGYRYKHPINVQSSKNRYVMSHYQMKSLILSDTCAPLMPDSIEGHPYSWLLEGNEKEVRRVTGLAGCSAKILHIFTQITRLCSQLQENPDSIPIKTAGKVILESLTNFQQWSDLMPQPFPTTEQLGQACEADKDEHGKVRTAALSVALNADSYVLAAQIYILCRLFRLPRRHPDVQSRLSTLVRWTDYLPLDGPLYTAQDSLYGLAISGFIAVEPGHRDVVVGQFCPLLMGPRGNDPPVWHVTEKLWSWLEEAGIEDDPDETDGKRLSERKPWWETMVAWIMETRGRLSLS</sequence>
<evidence type="ECO:0000256" key="3">
    <source>
        <dbReference type="SAM" id="MobiDB-lite"/>
    </source>
</evidence>
<comment type="subcellular location">
    <subcellularLocation>
        <location evidence="1">Nucleus</location>
    </subcellularLocation>
</comment>
<dbReference type="InterPro" id="IPR021858">
    <property type="entry name" value="Fun_TF"/>
</dbReference>
<feature type="compositionally biased region" description="Polar residues" evidence="3">
    <location>
        <begin position="1"/>
        <end position="10"/>
    </location>
</feature>
<accession>A0AAV9QAS0</accession>
<feature type="region of interest" description="Disordered" evidence="3">
    <location>
        <begin position="53"/>
        <end position="83"/>
    </location>
</feature>
<dbReference type="EMBL" id="JAXLQG010000005">
    <property type="protein sequence ID" value="KAK5539714.1"/>
    <property type="molecule type" value="Genomic_DNA"/>
</dbReference>
<feature type="region of interest" description="Disordered" evidence="3">
    <location>
        <begin position="1"/>
        <end position="21"/>
    </location>
</feature>
<dbReference type="GO" id="GO:0005634">
    <property type="term" value="C:nucleus"/>
    <property type="evidence" value="ECO:0007669"/>
    <property type="project" value="UniProtKB-SubCell"/>
</dbReference>
<evidence type="ECO:0000256" key="1">
    <source>
        <dbReference type="ARBA" id="ARBA00004123"/>
    </source>
</evidence>
<keyword evidence="2" id="KW-0539">Nucleus</keyword>